<proteinExistence type="predicted"/>
<name>A0A8H7K7J2_BIOOC</name>
<dbReference type="Proteomes" id="UP000616885">
    <property type="component" value="Unassembled WGS sequence"/>
</dbReference>
<evidence type="ECO:0000256" key="1">
    <source>
        <dbReference type="SAM" id="MobiDB-lite"/>
    </source>
</evidence>
<comment type="caution">
    <text evidence="2">The sequence shown here is derived from an EMBL/GenBank/DDBJ whole genome shotgun (WGS) entry which is preliminary data.</text>
</comment>
<protein>
    <submittedName>
        <fullName evidence="2">Uncharacterized protein</fullName>
    </submittedName>
</protein>
<evidence type="ECO:0000313" key="2">
    <source>
        <dbReference type="EMBL" id="KAF9744713.1"/>
    </source>
</evidence>
<dbReference type="EMBL" id="JADCTT010000014">
    <property type="protein sequence ID" value="KAF9744713.1"/>
    <property type="molecule type" value="Genomic_DNA"/>
</dbReference>
<accession>A0A8H7K7J2</accession>
<sequence length="378" mass="41996">MSSLKDVLHNYKQRITTAISSSPAADGSAPAPRTGRTGWLENSTDDSVLSDFTHFLEKGTPKGDSPIFNKKELKTLKKIFTAHANSDNSWTQKSVESYLITQVPQDGEFKALLTASLPSLWALATYFSRWPFNTAVSTPITSLTFSAFTSAIAFLSGRHYLMFTAWGHQDSSFNRTTDQPVLEYIFRALATPRQGEQKFTSSTQREDAQASLQRDILDVLSVAQPLRDRNTKALNRTELTPAADRLSPPAPPQLCDITIPATSVLVPLLDLSIALLQQTSEFDATPFPRTLKAKLETARTEVQGQEEVSFDRYTKLLDSEEWAENHNSVYTLYDGIAVLFNTFPNPESLKTGKTVNWVSGEEEPLYLGSLRSLGSTWT</sequence>
<reference evidence="2" key="1">
    <citation type="submission" date="2020-10" db="EMBL/GenBank/DDBJ databases">
        <title>High-Quality Genome Resource of Clonostachys rosea strain S41 by Oxford Nanopore Long-Read Sequencing.</title>
        <authorList>
            <person name="Wang H."/>
        </authorList>
    </citation>
    <scope>NUCLEOTIDE SEQUENCE</scope>
    <source>
        <strain evidence="2">S41</strain>
    </source>
</reference>
<feature type="compositionally biased region" description="Low complexity" evidence="1">
    <location>
        <begin position="20"/>
        <end position="32"/>
    </location>
</feature>
<dbReference type="AlphaFoldDB" id="A0A8H7K7J2"/>
<feature type="region of interest" description="Disordered" evidence="1">
    <location>
        <begin position="19"/>
        <end position="41"/>
    </location>
</feature>
<organism evidence="2 3">
    <name type="scientific">Bionectria ochroleuca</name>
    <name type="common">Gliocladium roseum</name>
    <dbReference type="NCBI Taxonomy" id="29856"/>
    <lineage>
        <taxon>Eukaryota</taxon>
        <taxon>Fungi</taxon>
        <taxon>Dikarya</taxon>
        <taxon>Ascomycota</taxon>
        <taxon>Pezizomycotina</taxon>
        <taxon>Sordariomycetes</taxon>
        <taxon>Hypocreomycetidae</taxon>
        <taxon>Hypocreales</taxon>
        <taxon>Bionectriaceae</taxon>
        <taxon>Clonostachys</taxon>
    </lineage>
</organism>
<gene>
    <name evidence="2" type="ORF">IM811_005494</name>
</gene>
<evidence type="ECO:0000313" key="3">
    <source>
        <dbReference type="Proteomes" id="UP000616885"/>
    </source>
</evidence>